<protein>
    <submittedName>
        <fullName evidence="1">Uncharacterized protein</fullName>
    </submittedName>
</protein>
<dbReference type="AlphaFoldDB" id="A0A1W1UTZ9"/>
<gene>
    <name evidence="1" type="ORF">SAMN00790413_05202</name>
</gene>
<evidence type="ECO:0000313" key="1">
    <source>
        <dbReference type="EMBL" id="SMB84582.1"/>
    </source>
</evidence>
<dbReference type="Proteomes" id="UP000192582">
    <property type="component" value="Unassembled WGS sequence"/>
</dbReference>
<keyword evidence="2" id="KW-1185">Reference proteome</keyword>
<proteinExistence type="predicted"/>
<organism evidence="1 2">
    <name type="scientific">Deinococcus hopiensis KR-140</name>
    <dbReference type="NCBI Taxonomy" id="695939"/>
    <lineage>
        <taxon>Bacteria</taxon>
        <taxon>Thermotogati</taxon>
        <taxon>Deinococcota</taxon>
        <taxon>Deinococci</taxon>
        <taxon>Deinococcales</taxon>
        <taxon>Deinococcaceae</taxon>
        <taxon>Deinococcus</taxon>
    </lineage>
</organism>
<name>A0A1W1UTZ9_9DEIO</name>
<sequence>MPRLISHALLHGLRESSNKIKKLTLPHESAEFWEIYRRSTCAVERRRSQLLAFLAVSYAEALRLPGYAEQEADSRCLP</sequence>
<dbReference type="EMBL" id="FWWU01000007">
    <property type="protein sequence ID" value="SMB84582.1"/>
    <property type="molecule type" value="Genomic_DNA"/>
</dbReference>
<evidence type="ECO:0000313" key="2">
    <source>
        <dbReference type="Proteomes" id="UP000192582"/>
    </source>
</evidence>
<accession>A0A1W1UTZ9</accession>
<reference evidence="1 2" key="1">
    <citation type="submission" date="2017-04" db="EMBL/GenBank/DDBJ databases">
        <authorList>
            <person name="Afonso C.L."/>
            <person name="Miller P.J."/>
            <person name="Scott M.A."/>
            <person name="Spackman E."/>
            <person name="Goraichik I."/>
            <person name="Dimitrov K.M."/>
            <person name="Suarez D.L."/>
            <person name="Swayne D.E."/>
        </authorList>
    </citation>
    <scope>NUCLEOTIDE SEQUENCE [LARGE SCALE GENOMIC DNA]</scope>
    <source>
        <strain evidence="1 2">KR-140</strain>
    </source>
</reference>